<dbReference type="GeneID" id="100644668"/>
<dbReference type="KEGG" id="bter:100644668"/>
<dbReference type="PANTHER" id="PTHR43157">
    <property type="entry name" value="PHOSPHATIDYLINOSITOL-GLYCAN BIOSYNTHESIS CLASS F PROTEIN-RELATED"/>
    <property type="match status" value="1"/>
</dbReference>
<dbReference type="CDD" id="cd05327">
    <property type="entry name" value="retinol-DH_like_SDR_c_like"/>
    <property type="match status" value="1"/>
</dbReference>
<reference evidence="4" key="1">
    <citation type="submission" date="2025-08" db="UniProtKB">
        <authorList>
            <consortium name="RefSeq"/>
        </authorList>
    </citation>
    <scope>IDENTIFICATION</scope>
</reference>
<evidence type="ECO:0000313" key="3">
    <source>
        <dbReference type="Proteomes" id="UP000835206"/>
    </source>
</evidence>
<organism evidence="3 4">
    <name type="scientific">Bombus terrestris</name>
    <name type="common">Buff-tailed bumblebee</name>
    <name type="synonym">Apis terrestris</name>
    <dbReference type="NCBI Taxonomy" id="30195"/>
    <lineage>
        <taxon>Eukaryota</taxon>
        <taxon>Metazoa</taxon>
        <taxon>Ecdysozoa</taxon>
        <taxon>Arthropoda</taxon>
        <taxon>Hexapoda</taxon>
        <taxon>Insecta</taxon>
        <taxon>Pterygota</taxon>
        <taxon>Neoptera</taxon>
        <taxon>Endopterygota</taxon>
        <taxon>Hymenoptera</taxon>
        <taxon>Apocrita</taxon>
        <taxon>Aculeata</taxon>
        <taxon>Apoidea</taxon>
        <taxon>Anthophila</taxon>
        <taxon>Apidae</taxon>
        <taxon>Bombus</taxon>
        <taxon>Bombus</taxon>
    </lineage>
</organism>
<keyword evidence="3" id="KW-1185">Reference proteome</keyword>
<dbReference type="InterPro" id="IPR036291">
    <property type="entry name" value="NAD(P)-bd_dom_sf"/>
</dbReference>
<keyword evidence="2" id="KW-1133">Transmembrane helix</keyword>
<dbReference type="GO" id="GO:0016491">
    <property type="term" value="F:oxidoreductase activity"/>
    <property type="evidence" value="ECO:0007669"/>
    <property type="project" value="UniProtKB-KW"/>
</dbReference>
<protein>
    <submittedName>
        <fullName evidence="4">Retinol dehydrogenase 14 isoform X1</fullName>
    </submittedName>
</protein>
<dbReference type="PANTHER" id="PTHR43157:SF66">
    <property type="entry name" value="WW DOMAIN-CONTAINING OXIDOREDUCTASE-LIKE PROTEIN"/>
    <property type="match status" value="1"/>
</dbReference>
<dbReference type="InterPro" id="IPR002347">
    <property type="entry name" value="SDR_fam"/>
</dbReference>
<dbReference type="Gene3D" id="3.40.50.720">
    <property type="entry name" value="NAD(P)-binding Rossmann-like Domain"/>
    <property type="match status" value="1"/>
</dbReference>
<evidence type="ECO:0000256" key="1">
    <source>
        <dbReference type="ARBA" id="ARBA00023002"/>
    </source>
</evidence>
<dbReference type="AlphaFoldDB" id="A0A9B2JSH6"/>
<feature type="transmembrane region" description="Helical" evidence="2">
    <location>
        <begin position="42"/>
        <end position="64"/>
    </location>
</feature>
<sequence length="362" mass="40465">MCIHIYSRRSGLKNVTSSFSKRGYEKLDIKLMLAKMLHCTTLCYLAAAALLAVFLFFSAVYFFIQYTFGVCKSKNRMDGKTVIITGCTSGIGKETAKDIARRGARLIMACRNMESANKLKEELIKESGNENIVTRELNLSSLTSIRKFAQEINREESRLDVLIHNAGTADLFTKKVTEDGLEMTMGTNHYGPFLLTHLLIDLLKQSKPSRIIVVASGLYYLARLNLNNVNPTTTLPGYLYYVSKYANIVFTLELARRLEGSGVTANCLHPGLINTGIWKSVPPPFSWGLHFLLNTFSKTIEQGAQTTIYLAVSSEVNGISGKYFSDCRETELPHGIKNPSQGKKFWELSETMVKLQPSDPKI</sequence>
<dbReference type="Proteomes" id="UP000835206">
    <property type="component" value="Chromosome 8"/>
</dbReference>
<keyword evidence="1" id="KW-0560">Oxidoreductase</keyword>
<gene>
    <name evidence="4" type="primary">LOC100644668</name>
</gene>
<dbReference type="SUPFAM" id="SSF51735">
    <property type="entry name" value="NAD(P)-binding Rossmann-fold domains"/>
    <property type="match status" value="1"/>
</dbReference>
<accession>A0A9B2JSH6</accession>
<evidence type="ECO:0000313" key="4">
    <source>
        <dbReference type="RefSeq" id="XP_012175289.3"/>
    </source>
</evidence>
<dbReference type="RefSeq" id="XP_012175289.3">
    <property type="nucleotide sequence ID" value="XM_012319899.3"/>
</dbReference>
<dbReference type="Pfam" id="PF00106">
    <property type="entry name" value="adh_short"/>
    <property type="match status" value="1"/>
</dbReference>
<proteinExistence type="predicted"/>
<evidence type="ECO:0000256" key="2">
    <source>
        <dbReference type="SAM" id="Phobius"/>
    </source>
</evidence>
<keyword evidence="2" id="KW-0812">Transmembrane</keyword>
<dbReference type="PRINTS" id="PR00081">
    <property type="entry name" value="GDHRDH"/>
</dbReference>
<dbReference type="OrthoDB" id="191139at2759"/>
<name>A0A9B2JSH6_BOMTE</name>
<keyword evidence="2" id="KW-0472">Membrane</keyword>